<evidence type="ECO:0000313" key="1">
    <source>
        <dbReference type="EMBL" id="OGM09706.1"/>
    </source>
</evidence>
<dbReference type="Gene3D" id="2.60.40.10">
    <property type="entry name" value="Immunoglobulins"/>
    <property type="match status" value="1"/>
</dbReference>
<dbReference type="AlphaFoldDB" id="A0A1F7X3Q8"/>
<organism evidence="1 2">
    <name type="scientific">Candidatus Woesebacteria bacterium RBG_13_46_13</name>
    <dbReference type="NCBI Taxonomy" id="1802479"/>
    <lineage>
        <taxon>Bacteria</taxon>
        <taxon>Candidatus Woeseibacteriota</taxon>
    </lineage>
</organism>
<gene>
    <name evidence="1" type="ORF">A2Y68_03740</name>
</gene>
<accession>A0A1F7X3Q8</accession>
<dbReference type="SUPFAM" id="SSF49265">
    <property type="entry name" value="Fibronectin type III"/>
    <property type="match status" value="1"/>
</dbReference>
<sequence length="649" mass="71439">MKFINFFRVLFIVFLFFLLFSRLASALTISTTDGKKITSNTTDADMQMRTVFLLPDSEGGVLVIWAELSSPDVDLYAQRYDSTLTKVWTNDLTIVSSPNLISDTYKAVADGSGGAVITWTDNRNSGTTEWDIYAQRIDKDGNKLWGVNDKLISDANKRQSVPDVYQTANGDYYFAWRDCRDNLSDDCSGTPRDVYGQRLDSTGVAQWTEDGVLLGDDQAGGPIVLYPNQNSAVDVWLSSARPLLKVAQNGSVTTEDYPQAYDYFAKDASFNIIGLYTDVDDMLKLDKFNQNDMTDMVWESSVDTSIDTNYLNDWYLYLDNSDNVYVVYMDFTNDEVNYYSDVLIKKFLTSGTASWSGNATTILQTADEDSILTFTDAGNSNLILNSLDEPGGTTSYTHMHAVDVSTGALTSHSSNPYYTHTGGAQTSMTPMTVSVYNNTSVYSLFEDEDASDLNNLYLYLNTISTVTPTPTPTPSSSQGSSPPGILGCSDAKPLGQPFITKVENEGGSAEIYFAPALNNFNKYHIAYGTDNKTFPYAYEFYSSAKGGIETTRIDYLTSGANYYFKIKAVNGCNSGDWSASVALFPGNLFGSSRQTGQKSLLVPNGTQNQSLPTITSTPPAGGEIESPGFWKQLILMLDNILSKLKTLLF</sequence>
<protein>
    <recommendedName>
        <fullName evidence="3">Fibronectin type-III domain-containing protein</fullName>
    </recommendedName>
</protein>
<dbReference type="Proteomes" id="UP000176778">
    <property type="component" value="Unassembled WGS sequence"/>
</dbReference>
<dbReference type="InterPro" id="IPR013783">
    <property type="entry name" value="Ig-like_fold"/>
</dbReference>
<proteinExistence type="predicted"/>
<comment type="caution">
    <text evidence="1">The sequence shown here is derived from an EMBL/GenBank/DDBJ whole genome shotgun (WGS) entry which is preliminary data.</text>
</comment>
<evidence type="ECO:0000313" key="2">
    <source>
        <dbReference type="Proteomes" id="UP000176778"/>
    </source>
</evidence>
<reference evidence="1 2" key="1">
    <citation type="journal article" date="2016" name="Nat. Commun.">
        <title>Thousands of microbial genomes shed light on interconnected biogeochemical processes in an aquifer system.</title>
        <authorList>
            <person name="Anantharaman K."/>
            <person name="Brown C.T."/>
            <person name="Hug L.A."/>
            <person name="Sharon I."/>
            <person name="Castelle C.J."/>
            <person name="Probst A.J."/>
            <person name="Thomas B.C."/>
            <person name="Singh A."/>
            <person name="Wilkins M.J."/>
            <person name="Karaoz U."/>
            <person name="Brodie E.L."/>
            <person name="Williams K.H."/>
            <person name="Hubbard S.S."/>
            <person name="Banfield J.F."/>
        </authorList>
    </citation>
    <scope>NUCLEOTIDE SEQUENCE [LARGE SCALE GENOMIC DNA]</scope>
</reference>
<name>A0A1F7X3Q8_9BACT</name>
<dbReference type="STRING" id="1802479.A2Y68_03740"/>
<evidence type="ECO:0008006" key="3">
    <source>
        <dbReference type="Google" id="ProtNLM"/>
    </source>
</evidence>
<dbReference type="EMBL" id="MGFR01000003">
    <property type="protein sequence ID" value="OGM09706.1"/>
    <property type="molecule type" value="Genomic_DNA"/>
</dbReference>
<dbReference type="InterPro" id="IPR036116">
    <property type="entry name" value="FN3_sf"/>
</dbReference>